<gene>
    <name evidence="1" type="ORF">CU100_25710</name>
</gene>
<dbReference type="EMBL" id="PGGN01000008">
    <property type="protein sequence ID" value="PSH54589.1"/>
    <property type="molecule type" value="Genomic_DNA"/>
</dbReference>
<dbReference type="Proteomes" id="UP000241158">
    <property type="component" value="Unassembled WGS sequence"/>
</dbReference>
<organism evidence="1 2">
    <name type="scientific">Phyllobacterium endophyticum</name>
    <dbReference type="NCBI Taxonomy" id="1149773"/>
    <lineage>
        <taxon>Bacteria</taxon>
        <taxon>Pseudomonadati</taxon>
        <taxon>Pseudomonadota</taxon>
        <taxon>Alphaproteobacteria</taxon>
        <taxon>Hyphomicrobiales</taxon>
        <taxon>Phyllobacteriaceae</taxon>
        <taxon>Phyllobacterium</taxon>
    </lineage>
</organism>
<evidence type="ECO:0000313" key="1">
    <source>
        <dbReference type="EMBL" id="PSH54589.1"/>
    </source>
</evidence>
<keyword evidence="2" id="KW-1185">Reference proteome</keyword>
<sequence>MFRRGTLQPVVDLLLRIALGLHKGRAVAFLAGTRANDIKQEKIAVTLSAPKKLREQPGRQRAPACHSLTLCSITIERLPAVIALNGYGPSAPALLLLVA</sequence>
<accession>A0A2P7AK57</accession>
<evidence type="ECO:0000313" key="2">
    <source>
        <dbReference type="Proteomes" id="UP000241158"/>
    </source>
</evidence>
<comment type="caution">
    <text evidence="1">The sequence shown here is derived from an EMBL/GenBank/DDBJ whole genome shotgun (WGS) entry which is preliminary data.</text>
</comment>
<name>A0A2P7AK57_9HYPH</name>
<proteinExistence type="predicted"/>
<dbReference type="AlphaFoldDB" id="A0A2P7AK57"/>
<reference evidence="2" key="1">
    <citation type="submission" date="2017-11" db="EMBL/GenBank/DDBJ databases">
        <authorList>
            <person name="Kuznetsova I."/>
            <person name="Sazanova A."/>
            <person name="Chirak E."/>
            <person name="Safronova V."/>
            <person name="Willems A."/>
        </authorList>
    </citation>
    <scope>NUCLEOTIDE SEQUENCE [LARGE SCALE GENOMIC DNA]</scope>
    <source>
        <strain evidence="2">PEPV15</strain>
    </source>
</reference>
<protein>
    <submittedName>
        <fullName evidence="1">Uncharacterized protein</fullName>
    </submittedName>
</protein>